<accession>A0ABU1XG35</accession>
<reference evidence="2 3" key="1">
    <citation type="submission" date="2023-07" db="EMBL/GenBank/DDBJ databases">
        <title>Sorghum-associated microbial communities from plants grown in Nebraska, USA.</title>
        <authorList>
            <person name="Schachtman D."/>
        </authorList>
    </citation>
    <scope>NUCLEOTIDE SEQUENCE [LARGE SCALE GENOMIC DNA]</scope>
    <source>
        <strain evidence="2 3">4272</strain>
    </source>
</reference>
<protein>
    <submittedName>
        <fullName evidence="2">Uncharacterized protein</fullName>
    </submittedName>
</protein>
<keyword evidence="3" id="KW-1185">Reference proteome</keyword>
<feature type="region of interest" description="Disordered" evidence="1">
    <location>
        <begin position="1"/>
        <end position="29"/>
    </location>
</feature>
<comment type="caution">
    <text evidence="2">The sequence shown here is derived from an EMBL/GenBank/DDBJ whole genome shotgun (WGS) entry which is preliminary data.</text>
</comment>
<dbReference type="EMBL" id="JAVDWW010000004">
    <property type="protein sequence ID" value="MDR7169516.1"/>
    <property type="molecule type" value="Genomic_DNA"/>
</dbReference>
<organism evidence="2 3">
    <name type="scientific">Nocardia kruczakiae</name>
    <dbReference type="NCBI Taxonomy" id="261477"/>
    <lineage>
        <taxon>Bacteria</taxon>
        <taxon>Bacillati</taxon>
        <taxon>Actinomycetota</taxon>
        <taxon>Actinomycetes</taxon>
        <taxon>Mycobacteriales</taxon>
        <taxon>Nocardiaceae</taxon>
        <taxon>Nocardia</taxon>
    </lineage>
</organism>
<feature type="compositionally biased region" description="Low complexity" evidence="1">
    <location>
        <begin position="17"/>
        <end position="29"/>
    </location>
</feature>
<name>A0ABU1XG35_9NOCA</name>
<proteinExistence type="predicted"/>
<dbReference type="Proteomes" id="UP001251217">
    <property type="component" value="Unassembled WGS sequence"/>
</dbReference>
<evidence type="ECO:0000256" key="1">
    <source>
        <dbReference type="SAM" id="MobiDB-lite"/>
    </source>
</evidence>
<gene>
    <name evidence="2" type="ORF">J2W56_003257</name>
</gene>
<evidence type="ECO:0000313" key="3">
    <source>
        <dbReference type="Proteomes" id="UP001251217"/>
    </source>
</evidence>
<evidence type="ECO:0000313" key="2">
    <source>
        <dbReference type="EMBL" id="MDR7169516.1"/>
    </source>
</evidence>
<sequence>MSTTISHSSGHRLGDLTGAATGTAAFVAR</sequence>